<gene>
    <name evidence="1" type="ORF">KL86DYS1_31221</name>
</gene>
<name>A0A212K282_9BACT</name>
<protein>
    <submittedName>
        <fullName evidence="1">Uncharacterized protein</fullName>
    </submittedName>
</protein>
<evidence type="ECO:0000313" key="1">
    <source>
        <dbReference type="EMBL" id="SBW05860.1"/>
    </source>
</evidence>
<organism evidence="1">
    <name type="scientific">uncultured Dysgonomonas sp</name>
    <dbReference type="NCBI Taxonomy" id="206096"/>
    <lineage>
        <taxon>Bacteria</taxon>
        <taxon>Pseudomonadati</taxon>
        <taxon>Bacteroidota</taxon>
        <taxon>Bacteroidia</taxon>
        <taxon>Bacteroidales</taxon>
        <taxon>Dysgonomonadaceae</taxon>
        <taxon>Dysgonomonas</taxon>
        <taxon>environmental samples</taxon>
    </lineage>
</organism>
<accession>A0A212K282</accession>
<reference evidence="1" key="1">
    <citation type="submission" date="2016-04" db="EMBL/GenBank/DDBJ databases">
        <authorList>
            <person name="Evans L.H."/>
            <person name="Alamgir A."/>
            <person name="Owens N."/>
            <person name="Weber N.D."/>
            <person name="Virtaneva K."/>
            <person name="Barbian K."/>
            <person name="Babar A."/>
            <person name="Rosenke K."/>
        </authorList>
    </citation>
    <scope>NUCLEOTIDE SEQUENCE</scope>
    <source>
        <strain evidence="1">86-1</strain>
    </source>
</reference>
<dbReference type="EMBL" id="FLUM01000003">
    <property type="protein sequence ID" value="SBW05860.1"/>
    <property type="molecule type" value="Genomic_DNA"/>
</dbReference>
<proteinExistence type="predicted"/>
<dbReference type="AlphaFoldDB" id="A0A212K282"/>
<sequence length="370" mass="43470">MTIGSEHYIDTNMQDSFKNRVTKFWKSFSEEEYQIREMMDNKVEGETLLNFVDSILQIAFNKVYFEMGMNNEGKYELILTPEGDRTRLMLLYYWLQYAPQHLQKHWNFYSTKPAHGKPGAIIDMFDIRIGEDDIIIYPEIDNDKSKVNIELYSPKLMTLDENNRYSMFFIYLDQFIGELYTMEYIGYIDFVEEKQNKKSSTISDLKPFIDKTIKDHGWPKFDNPCEIYNGYRMEPTESEDWKLREDIFSGYTSCTPILNDYYNGESKRSDEAEENGVVFGFLFFENINIPRENVVNFRGEIEDKIAAATIPYGIANSLGGATGFHFSYIDFIIYDYETFIPIVREILSGYKLEETGFSDFSAETKPLIFN</sequence>